<dbReference type="AlphaFoldDB" id="Q2GPB3"/>
<accession>Q2GPB3</accession>
<dbReference type="EMBL" id="CH408035">
    <property type="protein sequence ID" value="EAQ83787.1"/>
    <property type="molecule type" value="Genomic_DNA"/>
</dbReference>
<evidence type="ECO:0000313" key="2">
    <source>
        <dbReference type="Proteomes" id="UP000001056"/>
    </source>
</evidence>
<sequence length="89" mass="9974">MGYIWVAPRSLKRTELGDDPSIGGSLPTWLAKVEYYEVDSKLLITPGRSDKLEEAINAASRLNKKNLGSRQRAAESRLRAAHSWASFDR</sequence>
<keyword evidence="2" id="KW-1185">Reference proteome</keyword>
<dbReference type="VEuPathDB" id="FungiDB:CHGG_10191"/>
<dbReference type="InParanoid" id="Q2GPB3"/>
<evidence type="ECO:0000313" key="1">
    <source>
        <dbReference type="EMBL" id="EAQ83787.1"/>
    </source>
</evidence>
<proteinExistence type="predicted"/>
<gene>
    <name evidence="1" type="ORF">CHGG_10191</name>
</gene>
<dbReference type="GeneID" id="4396116"/>
<dbReference type="RefSeq" id="XP_001228118.1">
    <property type="nucleotide sequence ID" value="XM_001228117.1"/>
</dbReference>
<reference evidence="2" key="1">
    <citation type="journal article" date="2015" name="Genome Announc.">
        <title>Draft genome sequence of the cellulolytic fungus Chaetomium globosum.</title>
        <authorList>
            <person name="Cuomo C.A."/>
            <person name="Untereiner W.A."/>
            <person name="Ma L.-J."/>
            <person name="Grabherr M."/>
            <person name="Birren B.W."/>
        </authorList>
    </citation>
    <scope>NUCLEOTIDE SEQUENCE [LARGE SCALE GENOMIC DNA]</scope>
    <source>
        <strain evidence="2">ATCC 6205 / CBS 148.51 / DSM 1962 / NBRC 6347 / NRRL 1970</strain>
    </source>
</reference>
<organism evidence="1 2">
    <name type="scientific">Chaetomium globosum (strain ATCC 6205 / CBS 148.51 / DSM 1962 / NBRC 6347 / NRRL 1970)</name>
    <name type="common">Soil fungus</name>
    <dbReference type="NCBI Taxonomy" id="306901"/>
    <lineage>
        <taxon>Eukaryota</taxon>
        <taxon>Fungi</taxon>
        <taxon>Dikarya</taxon>
        <taxon>Ascomycota</taxon>
        <taxon>Pezizomycotina</taxon>
        <taxon>Sordariomycetes</taxon>
        <taxon>Sordariomycetidae</taxon>
        <taxon>Sordariales</taxon>
        <taxon>Chaetomiaceae</taxon>
        <taxon>Chaetomium</taxon>
    </lineage>
</organism>
<protein>
    <submittedName>
        <fullName evidence="1">Uncharacterized protein</fullName>
    </submittedName>
</protein>
<dbReference type="Proteomes" id="UP000001056">
    <property type="component" value="Unassembled WGS sequence"/>
</dbReference>
<name>Q2GPB3_CHAGB</name>
<dbReference type="HOGENOM" id="CLU_2454528_0_0_1"/>